<evidence type="ECO:0000259" key="4">
    <source>
        <dbReference type="Pfam" id="PF13586"/>
    </source>
</evidence>
<protein>
    <submittedName>
        <fullName evidence="5">Transposase</fullName>
    </submittedName>
</protein>
<dbReference type="PANTHER" id="PTHR33803:SF3">
    <property type="entry name" value="BLL1974 PROTEIN"/>
    <property type="match status" value="1"/>
</dbReference>
<dbReference type="InterPro" id="IPR008490">
    <property type="entry name" value="Transposase_InsH_N"/>
</dbReference>
<reference evidence="5 6" key="1">
    <citation type="submission" date="2012-05" db="EMBL/GenBank/DDBJ databases">
        <title>Finished chromosome of genome of Oscillatoria sp. PCC 7112.</title>
        <authorList>
            <consortium name="US DOE Joint Genome Institute"/>
            <person name="Gugger M."/>
            <person name="Coursin T."/>
            <person name="Rippka R."/>
            <person name="Tandeau De Marsac N."/>
            <person name="Huntemann M."/>
            <person name="Wei C.-L."/>
            <person name="Han J."/>
            <person name="Detter J.C."/>
            <person name="Han C."/>
            <person name="Tapia R."/>
            <person name="Davenport K."/>
            <person name="Daligault H."/>
            <person name="Erkkila T."/>
            <person name="Gu W."/>
            <person name="Munk A.C.C."/>
            <person name="Teshima H."/>
            <person name="Xu Y."/>
            <person name="Chain P."/>
            <person name="Chen A."/>
            <person name="Krypides N."/>
            <person name="Mavromatis K."/>
            <person name="Markowitz V."/>
            <person name="Szeto E."/>
            <person name="Ivanova N."/>
            <person name="Mikhailova N."/>
            <person name="Ovchinnikova G."/>
            <person name="Pagani I."/>
            <person name="Pati A."/>
            <person name="Goodwin L."/>
            <person name="Peters L."/>
            <person name="Pitluck S."/>
            <person name="Woyke T."/>
            <person name="Kerfeld C."/>
        </authorList>
    </citation>
    <scope>NUCLEOTIDE SEQUENCE [LARGE SCALE GENOMIC DNA]</scope>
    <source>
        <strain evidence="5 6">PCC 7112</strain>
    </source>
</reference>
<evidence type="ECO:0000313" key="5">
    <source>
        <dbReference type="EMBL" id="AFZ08100.1"/>
    </source>
</evidence>
<dbReference type="Proteomes" id="UP000010478">
    <property type="component" value="Chromosome"/>
</dbReference>
<dbReference type="InterPro" id="IPR047710">
    <property type="entry name" value="Transpos_IS5-like"/>
</dbReference>
<dbReference type="KEGG" id="oni:Osc7112_3754"/>
<dbReference type="PANTHER" id="PTHR33803">
    <property type="entry name" value="IS1478 TRANSPOSASE"/>
    <property type="match status" value="1"/>
</dbReference>
<dbReference type="InterPro" id="IPR025668">
    <property type="entry name" value="Tnp_DDE_dom"/>
</dbReference>
<sequence>MYRKVDPDGTPPESFEFPHGGKLASDNRWVMMAQLIPWSEFEAEYAENFASSIGAPAKSFRIALGALIIKEKLGTSDRETVEQIRENPYLQYFIGLSFYSNEIPFDASLLVHFRQRISVNLVNKVNQKMVKNLRESPTPQPESSKKKPAELNESENQGKLLLDATCASADITYPTDIGILNRTRMQTEKIVDILYESIKDQCLKKPRTYRKKARKDYLAIAKQRRPTQSKKRTAIKKQLQYIKRNLAHIEKLIELGSLLENLSKRQYKLLLVCQEVYRQQSWMYQHKTNRIDDRIVSLTQPHVRPIVRGKAGKATEFGAKISASSCDGYIFLDRISWDNFNESGDLIAQVEAFKEFTGHYPESVHVDQIYRTLSNRAWCKERGIRMSGPPLGRRPAHVSKATKKQAQEDEKARQAIEGKFGQAKRRFNLDRVMAKLDNTSQTTIAIAFLVMNLVAGLLRLLWLFVCQFLLITTGKKATIIKSYILVLQLKEKLKLSVG</sequence>
<dbReference type="RefSeq" id="WP_015177355.1">
    <property type="nucleotide sequence ID" value="NC_019729.1"/>
</dbReference>
<feature type="domain" description="Transposase DDE" evidence="4">
    <location>
        <begin position="364"/>
        <end position="453"/>
    </location>
</feature>
<evidence type="ECO:0000256" key="1">
    <source>
        <dbReference type="SAM" id="MobiDB-lite"/>
    </source>
</evidence>
<dbReference type="NCBIfam" id="NF033578">
    <property type="entry name" value="transpos_IS5_1"/>
    <property type="match status" value="1"/>
</dbReference>
<feature type="transmembrane region" description="Helical" evidence="2">
    <location>
        <begin position="444"/>
        <end position="471"/>
    </location>
</feature>
<name>K9VLM0_9CYAN</name>
<keyword evidence="2" id="KW-0472">Membrane</keyword>
<dbReference type="OrthoDB" id="9770860at2"/>
<accession>K9VLM0</accession>
<dbReference type="AlphaFoldDB" id="K9VLM0"/>
<dbReference type="PATRIC" id="fig|179408.3.peg.4620"/>
<dbReference type="eggNOG" id="COG3039">
    <property type="taxonomic scope" value="Bacteria"/>
</dbReference>
<keyword evidence="2" id="KW-0812">Transmembrane</keyword>
<dbReference type="STRING" id="179408.Osc7112_3754"/>
<feature type="domain" description="Transposase InsH N-terminal" evidence="3">
    <location>
        <begin position="24"/>
        <end position="116"/>
    </location>
</feature>
<organism evidence="5 6">
    <name type="scientific">Phormidium nigroviride PCC 7112</name>
    <dbReference type="NCBI Taxonomy" id="179408"/>
    <lineage>
        <taxon>Bacteria</taxon>
        <taxon>Bacillati</taxon>
        <taxon>Cyanobacteriota</taxon>
        <taxon>Cyanophyceae</taxon>
        <taxon>Oscillatoriophycideae</taxon>
        <taxon>Oscillatoriales</taxon>
        <taxon>Oscillatoriaceae</taxon>
        <taxon>Phormidium</taxon>
    </lineage>
</organism>
<evidence type="ECO:0000256" key="2">
    <source>
        <dbReference type="SAM" id="Phobius"/>
    </source>
</evidence>
<evidence type="ECO:0000259" key="3">
    <source>
        <dbReference type="Pfam" id="PF05598"/>
    </source>
</evidence>
<feature type="region of interest" description="Disordered" evidence="1">
    <location>
        <begin position="132"/>
        <end position="153"/>
    </location>
</feature>
<dbReference type="Pfam" id="PF13586">
    <property type="entry name" value="DDE_Tnp_1_2"/>
    <property type="match status" value="1"/>
</dbReference>
<keyword evidence="2" id="KW-1133">Transmembrane helix</keyword>
<proteinExistence type="predicted"/>
<keyword evidence="6" id="KW-1185">Reference proteome</keyword>
<evidence type="ECO:0000313" key="6">
    <source>
        <dbReference type="Proteomes" id="UP000010478"/>
    </source>
</evidence>
<gene>
    <name evidence="5" type="ORF">Osc7112_3754</name>
</gene>
<dbReference type="Pfam" id="PF05598">
    <property type="entry name" value="DUF772"/>
    <property type="match status" value="1"/>
</dbReference>
<dbReference type="HOGENOM" id="CLU_040038_5_2_3"/>
<dbReference type="EMBL" id="CP003614">
    <property type="protein sequence ID" value="AFZ08100.1"/>
    <property type="molecule type" value="Genomic_DNA"/>
</dbReference>